<dbReference type="EMBL" id="FCOW01000004">
    <property type="protein sequence ID" value="CVK18380.1"/>
    <property type="molecule type" value="Genomic_DNA"/>
</dbReference>
<comment type="caution">
    <text evidence="2">The sequence shown here is derived from an EMBL/GenBank/DDBJ whole genome shotgun (WGS) entry which is preliminary data.</text>
</comment>
<organism evidence="2 3">
    <name type="scientific">Sporomusa sphaeroides DSM 2875</name>
    <dbReference type="NCBI Taxonomy" id="1337886"/>
    <lineage>
        <taxon>Bacteria</taxon>
        <taxon>Bacillati</taxon>
        <taxon>Bacillota</taxon>
        <taxon>Negativicutes</taxon>
        <taxon>Selenomonadales</taxon>
        <taxon>Sporomusaceae</taxon>
        <taxon>Sporomusa</taxon>
    </lineage>
</organism>
<evidence type="ECO:0008006" key="4">
    <source>
        <dbReference type="Google" id="ProtNLM"/>
    </source>
</evidence>
<accession>A0ABM9W0N7</accession>
<protein>
    <recommendedName>
        <fullName evidence="4">Secreted protein</fullName>
    </recommendedName>
</protein>
<keyword evidence="1" id="KW-0812">Transmembrane</keyword>
<reference evidence="2 3" key="1">
    <citation type="submission" date="2016-01" db="EMBL/GenBank/DDBJ databases">
        <authorList>
            <person name="Brown R."/>
        </authorList>
    </citation>
    <scope>NUCLEOTIDE SEQUENCE [LARGE SCALE GENOMIC DNA]</scope>
    <source>
        <strain evidence="2">Sporomusa sphaeroides DSM 2875</strain>
    </source>
</reference>
<sequence>MVPKMSGFRWCKSGAIPVFESSRMLFRLLFFTLINFLNVSFGFGFKAAFMAEVAFFVASFRGCTYCLYVNASSACPSNAATSAAETPLSIKTEATECRNPWRCTFTPAFLAILANSLAKRRGSNGLGRKDSLMARRCNMLKKSIKRLMETMLSPIRRCLYVQAVQ</sequence>
<gene>
    <name evidence="2" type="ORF">SSPH_01017</name>
</gene>
<evidence type="ECO:0000313" key="2">
    <source>
        <dbReference type="EMBL" id="CVK18380.1"/>
    </source>
</evidence>
<feature type="transmembrane region" description="Helical" evidence="1">
    <location>
        <begin position="24"/>
        <end position="45"/>
    </location>
</feature>
<keyword evidence="1" id="KW-0472">Membrane</keyword>
<keyword evidence="3" id="KW-1185">Reference proteome</keyword>
<proteinExistence type="predicted"/>
<dbReference type="Proteomes" id="UP000245702">
    <property type="component" value="Unassembled WGS sequence"/>
</dbReference>
<evidence type="ECO:0000313" key="3">
    <source>
        <dbReference type="Proteomes" id="UP000245702"/>
    </source>
</evidence>
<evidence type="ECO:0000256" key="1">
    <source>
        <dbReference type="SAM" id="Phobius"/>
    </source>
</evidence>
<name>A0ABM9W0N7_9FIRM</name>
<keyword evidence="1" id="KW-1133">Transmembrane helix</keyword>